<dbReference type="STRING" id="228908.NEQ136"/>
<evidence type="ECO:0000256" key="1">
    <source>
        <dbReference type="SAM" id="Phobius"/>
    </source>
</evidence>
<dbReference type="EMBL" id="AE017199">
    <property type="protein sequence ID" value="AAR38992.1"/>
    <property type="molecule type" value="Genomic_DNA"/>
</dbReference>
<organism evidence="2 3">
    <name type="scientific">Nanoarchaeum equitans (strain Kin4-M)</name>
    <dbReference type="NCBI Taxonomy" id="228908"/>
    <lineage>
        <taxon>Archaea</taxon>
        <taxon>Nanobdellota</taxon>
        <taxon>Candidatus Nanoarchaeia</taxon>
        <taxon>Nanoarchaeales</taxon>
        <taxon>Nanoarchaeaceae</taxon>
        <taxon>Nanoarchaeum</taxon>
    </lineage>
</organism>
<gene>
    <name evidence="2" type="ordered locus">NEQ136</name>
</gene>
<evidence type="ECO:0000313" key="3">
    <source>
        <dbReference type="Proteomes" id="UP000000578"/>
    </source>
</evidence>
<dbReference type="KEGG" id="neq:NEQ136"/>
<protein>
    <submittedName>
        <fullName evidence="2">NEQ136</fullName>
    </submittedName>
</protein>
<keyword evidence="1" id="KW-0812">Transmembrane</keyword>
<dbReference type="BioCyc" id="NEQU228908:GJB6-147-MONOMER"/>
<accession>Q74NA4</accession>
<keyword evidence="1" id="KW-1133">Transmembrane helix</keyword>
<reference evidence="2 3" key="1">
    <citation type="journal article" date="2003" name="Proc. Natl. Acad. Sci. U.S.A.">
        <title>The genome of Nanoarchaeum equitans: insights into early archaeal evolution and derived parasitism.</title>
        <authorList>
            <person name="Waters E."/>
            <person name="Hohn M.J."/>
            <person name="Ahel I."/>
            <person name="Graham D.E."/>
            <person name="Adams M.D."/>
            <person name="Barnstead M."/>
            <person name="Beeson K.Y."/>
            <person name="Bibbs L."/>
            <person name="Bolanos R."/>
            <person name="Keller M."/>
            <person name="Kretz K."/>
            <person name="Lin X."/>
            <person name="Mathur E."/>
            <person name="Ni J."/>
            <person name="Podar M."/>
            <person name="Richardson T."/>
            <person name="Sutton G.G."/>
            <person name="Simon M."/>
            <person name="Soll D."/>
            <person name="Stetter K.O."/>
            <person name="Short J.M."/>
            <person name="Noordewier M."/>
        </authorList>
    </citation>
    <scope>NUCLEOTIDE SEQUENCE [LARGE SCALE GENOMIC DNA]</scope>
    <source>
        <strain evidence="2 3">Kin4-M</strain>
    </source>
</reference>
<feature type="transmembrane region" description="Helical" evidence="1">
    <location>
        <begin position="7"/>
        <end position="28"/>
    </location>
</feature>
<dbReference type="AlphaFoldDB" id="Q74NA4"/>
<dbReference type="HOGENOM" id="CLU_1084228_0_0_2"/>
<sequence length="256" mass="29554">MFRFSKMISWLGSLIILIMFLGVVSIVFNNTAQSINKTTKGISDKIKPLEFDYNPYRYFLIISDTFYPYAIDESPMPYAKVSYLLAHDSLGLWESDRLIPKEYRGNLLALIRYGIVGTKPVVDSYCCRVDSSKGTILLEANQPYCYRIGGKILRWRHCIDYINSLPSIDELVIVLDSLFPIQKDNIYYYTPSGYIVDGSPTMKLLTVNYYVCYFYSRPSNVQIDTEVRKIITVYRASSDSAKGYCYYLKTNQNIIK</sequence>
<evidence type="ECO:0000313" key="2">
    <source>
        <dbReference type="EMBL" id="AAR38992.1"/>
    </source>
</evidence>
<dbReference type="Proteomes" id="UP000000578">
    <property type="component" value="Chromosome"/>
</dbReference>
<keyword evidence="1" id="KW-0472">Membrane</keyword>
<dbReference type="EnsemblBacteria" id="AAR38992">
    <property type="protein sequence ID" value="AAR38992"/>
    <property type="gene ID" value="NEQ136"/>
</dbReference>
<keyword evidence="3" id="KW-1185">Reference proteome</keyword>
<name>Q74NA4_NANEQ</name>
<proteinExistence type="predicted"/>